<gene>
    <name evidence="1" type="ORF">rosag_42790</name>
</gene>
<evidence type="ECO:0000313" key="2">
    <source>
        <dbReference type="Proteomes" id="UP001161325"/>
    </source>
</evidence>
<name>A0AA37QDI8_9BACT</name>
<evidence type="ECO:0000313" key="1">
    <source>
        <dbReference type="EMBL" id="GLC27766.1"/>
    </source>
</evidence>
<dbReference type="Proteomes" id="UP001161325">
    <property type="component" value="Unassembled WGS sequence"/>
</dbReference>
<comment type="caution">
    <text evidence="1">The sequence shown here is derived from an EMBL/GenBank/DDBJ whole genome shotgun (WGS) entry which is preliminary data.</text>
</comment>
<proteinExistence type="predicted"/>
<reference evidence="1" key="1">
    <citation type="submission" date="2022-08" db="EMBL/GenBank/DDBJ databases">
        <title>Draft genome sequencing of Roseisolibacter agri AW1220.</title>
        <authorList>
            <person name="Tobiishi Y."/>
            <person name="Tonouchi A."/>
        </authorList>
    </citation>
    <scope>NUCLEOTIDE SEQUENCE</scope>
    <source>
        <strain evidence="1">AW1220</strain>
    </source>
</reference>
<protein>
    <submittedName>
        <fullName evidence="1">Uncharacterized protein</fullName>
    </submittedName>
</protein>
<organism evidence="1 2">
    <name type="scientific">Roseisolibacter agri</name>
    <dbReference type="NCBI Taxonomy" id="2014610"/>
    <lineage>
        <taxon>Bacteria</taxon>
        <taxon>Pseudomonadati</taxon>
        <taxon>Gemmatimonadota</taxon>
        <taxon>Gemmatimonadia</taxon>
        <taxon>Gemmatimonadales</taxon>
        <taxon>Gemmatimonadaceae</taxon>
        <taxon>Roseisolibacter</taxon>
    </lineage>
</organism>
<keyword evidence="2" id="KW-1185">Reference proteome</keyword>
<dbReference type="AlphaFoldDB" id="A0AA37QDI8"/>
<accession>A0AA37QDI8</accession>
<dbReference type="EMBL" id="BRXS01000007">
    <property type="protein sequence ID" value="GLC27766.1"/>
    <property type="molecule type" value="Genomic_DNA"/>
</dbReference>
<sequence length="153" mass="17096">MSRRPVDTIGPAVQGRAYVRSELEQRGWTVHEVTDGGVTFLEGVAETGARVRVRVKSKRSGTWQPTVTSGRETPMPPAVPTFWMFVDLGASPHTVFIAPDEWVRRDIYEAHAAYLRTNGGHRARNDASSHHAISAARLEGWRGRWDLLRPEPA</sequence>